<dbReference type="KEGG" id="adin:H7849_05475"/>
<organism evidence="2 3">
    <name type="scientific">Alloacidobacterium dinghuense</name>
    <dbReference type="NCBI Taxonomy" id="2763107"/>
    <lineage>
        <taxon>Bacteria</taxon>
        <taxon>Pseudomonadati</taxon>
        <taxon>Acidobacteriota</taxon>
        <taxon>Terriglobia</taxon>
        <taxon>Terriglobales</taxon>
        <taxon>Acidobacteriaceae</taxon>
        <taxon>Alloacidobacterium</taxon>
    </lineage>
</organism>
<evidence type="ECO:0000313" key="3">
    <source>
        <dbReference type="Proteomes" id="UP000515312"/>
    </source>
</evidence>
<dbReference type="Proteomes" id="UP000515312">
    <property type="component" value="Chromosome"/>
</dbReference>
<feature type="compositionally biased region" description="Basic and acidic residues" evidence="1">
    <location>
        <begin position="9"/>
        <end position="27"/>
    </location>
</feature>
<name>A0A7G8BLI3_9BACT</name>
<accession>A0A7G8BLI3</accession>
<dbReference type="RefSeq" id="WP_186744803.1">
    <property type="nucleotide sequence ID" value="NZ_CP060394.1"/>
</dbReference>
<evidence type="ECO:0000313" key="2">
    <source>
        <dbReference type="EMBL" id="QNI33403.1"/>
    </source>
</evidence>
<feature type="region of interest" description="Disordered" evidence="1">
    <location>
        <begin position="1"/>
        <end position="28"/>
    </location>
</feature>
<keyword evidence="3" id="KW-1185">Reference proteome</keyword>
<reference evidence="2 3" key="1">
    <citation type="submission" date="2020-08" db="EMBL/GenBank/DDBJ databases">
        <title>Edaphobacter telluris sp. nov. and Acidobacterium dinghuensis sp. nov., two acidobacteria isolated from forest soil.</title>
        <authorList>
            <person name="Fu J."/>
            <person name="Qiu L."/>
        </authorList>
    </citation>
    <scope>NUCLEOTIDE SEQUENCE [LARGE SCALE GENOMIC DNA]</scope>
    <source>
        <strain evidence="2">4Y35</strain>
    </source>
</reference>
<protein>
    <submittedName>
        <fullName evidence="2">Uncharacterized protein</fullName>
    </submittedName>
</protein>
<evidence type="ECO:0000256" key="1">
    <source>
        <dbReference type="SAM" id="MobiDB-lite"/>
    </source>
</evidence>
<proteinExistence type="predicted"/>
<dbReference type="EMBL" id="CP060394">
    <property type="protein sequence ID" value="QNI33403.1"/>
    <property type="molecule type" value="Genomic_DNA"/>
</dbReference>
<dbReference type="AlphaFoldDB" id="A0A7G8BLI3"/>
<sequence length="55" mass="6389">MTTENNDPDAQKKHDDSNSPKTAEGKRISRLANEFAKRAKERQLRYDEGHNIFTK</sequence>
<gene>
    <name evidence="2" type="ORF">H7849_05475</name>
</gene>